<dbReference type="PANTHER" id="PTHR10264:SF19">
    <property type="entry name" value="AT06885P-RELATED"/>
    <property type="match status" value="1"/>
</dbReference>
<dbReference type="OrthoDB" id="2105077at2759"/>
<gene>
    <name evidence="3" type="ORF">J437_LFUL004933</name>
</gene>
<dbReference type="Pfam" id="PF01145">
    <property type="entry name" value="Band_7"/>
    <property type="match status" value="1"/>
</dbReference>
<dbReference type="InterPro" id="IPR001107">
    <property type="entry name" value="Band_7"/>
</dbReference>
<evidence type="ECO:0000259" key="2">
    <source>
        <dbReference type="SMART" id="SM00244"/>
    </source>
</evidence>
<dbReference type="InterPro" id="IPR036013">
    <property type="entry name" value="Band_7/SPFH_dom_sf"/>
</dbReference>
<evidence type="ECO:0000313" key="3">
    <source>
        <dbReference type="EMBL" id="KAG8229527.1"/>
    </source>
</evidence>
<dbReference type="InterPro" id="IPR001972">
    <property type="entry name" value="Stomatin_HflK_fam"/>
</dbReference>
<dbReference type="PANTHER" id="PTHR10264">
    <property type="entry name" value="BAND 7 PROTEIN-RELATED"/>
    <property type="match status" value="1"/>
</dbReference>
<dbReference type="PRINTS" id="PR00721">
    <property type="entry name" value="STOMATIN"/>
</dbReference>
<evidence type="ECO:0000313" key="4">
    <source>
        <dbReference type="Proteomes" id="UP000792457"/>
    </source>
</evidence>
<dbReference type="SUPFAM" id="SSF117892">
    <property type="entry name" value="Band 7/SPFH domain"/>
    <property type="match status" value="1"/>
</dbReference>
<keyword evidence="4" id="KW-1185">Reference proteome</keyword>
<dbReference type="EMBL" id="KZ308433">
    <property type="protein sequence ID" value="KAG8229527.1"/>
    <property type="molecule type" value="Genomic_DNA"/>
</dbReference>
<dbReference type="AlphaFoldDB" id="A0A8K0K873"/>
<evidence type="ECO:0000256" key="1">
    <source>
        <dbReference type="ARBA" id="ARBA00008164"/>
    </source>
</evidence>
<dbReference type="InterPro" id="IPR043202">
    <property type="entry name" value="Band-7_stomatin-like"/>
</dbReference>
<feature type="domain" description="Band 7" evidence="2">
    <location>
        <begin position="7"/>
        <end position="149"/>
    </location>
</feature>
<proteinExistence type="inferred from homology"/>
<dbReference type="SMART" id="SM00244">
    <property type="entry name" value="PHB"/>
    <property type="match status" value="1"/>
</dbReference>
<protein>
    <recommendedName>
        <fullName evidence="2">Band 7 domain-containing protein</fullName>
    </recommendedName>
</protein>
<dbReference type="FunFam" id="3.30.479.30:FF:000004">
    <property type="entry name" value="Putative membrane protease family, stomatin"/>
    <property type="match status" value="1"/>
</dbReference>
<dbReference type="GO" id="GO:0009898">
    <property type="term" value="C:cytoplasmic side of plasma membrane"/>
    <property type="evidence" value="ECO:0007669"/>
    <property type="project" value="UniProtKB-ARBA"/>
</dbReference>
<name>A0A8K0K873_LADFU</name>
<reference evidence="3" key="2">
    <citation type="submission" date="2017-10" db="EMBL/GenBank/DDBJ databases">
        <title>Ladona fulva Genome sequencing and assembly.</title>
        <authorList>
            <person name="Murali S."/>
            <person name="Richards S."/>
            <person name="Bandaranaike D."/>
            <person name="Bellair M."/>
            <person name="Blankenburg K."/>
            <person name="Chao H."/>
            <person name="Dinh H."/>
            <person name="Doddapaneni H."/>
            <person name="Dugan-Rocha S."/>
            <person name="Elkadiri S."/>
            <person name="Gnanaolivu R."/>
            <person name="Hernandez B."/>
            <person name="Skinner E."/>
            <person name="Javaid M."/>
            <person name="Lee S."/>
            <person name="Li M."/>
            <person name="Ming W."/>
            <person name="Munidasa M."/>
            <person name="Muniz J."/>
            <person name="Nguyen L."/>
            <person name="Hughes D."/>
            <person name="Osuji N."/>
            <person name="Pu L.-L."/>
            <person name="Puazo M."/>
            <person name="Qu C."/>
            <person name="Quiroz J."/>
            <person name="Raj R."/>
            <person name="Weissenberger G."/>
            <person name="Xin Y."/>
            <person name="Zou X."/>
            <person name="Han Y."/>
            <person name="Worley K."/>
            <person name="Muzny D."/>
            <person name="Gibbs R."/>
        </authorList>
    </citation>
    <scope>NUCLEOTIDE SEQUENCE</scope>
    <source>
        <strain evidence="3">Sampled in the wild</strain>
    </source>
</reference>
<comment type="caution">
    <text evidence="3">The sequence shown here is derived from an EMBL/GenBank/DDBJ whole genome shotgun (WGS) entry which is preliminary data.</text>
</comment>
<sequence length="149" mass="16803">MHTISIAKYQVVQEYERALIFRLGRLKTGGIRGPGIYFRIPCIETIHKVDLRTVSFDVPVQEVLTKDSVTITVDAVVYYHVQDPLSAILKVHDYRESTRLLAATNLRTALGSRRLSAILEERGQISQAVQTALDAPTDPWGILVERIEM</sequence>
<dbReference type="Gene3D" id="3.30.479.30">
    <property type="entry name" value="Band 7 domain"/>
    <property type="match status" value="1"/>
</dbReference>
<organism evidence="3 4">
    <name type="scientific">Ladona fulva</name>
    <name type="common">Scarce chaser dragonfly</name>
    <name type="synonym">Libellula fulva</name>
    <dbReference type="NCBI Taxonomy" id="123851"/>
    <lineage>
        <taxon>Eukaryota</taxon>
        <taxon>Metazoa</taxon>
        <taxon>Ecdysozoa</taxon>
        <taxon>Arthropoda</taxon>
        <taxon>Hexapoda</taxon>
        <taxon>Insecta</taxon>
        <taxon>Pterygota</taxon>
        <taxon>Palaeoptera</taxon>
        <taxon>Odonata</taxon>
        <taxon>Epiprocta</taxon>
        <taxon>Anisoptera</taxon>
        <taxon>Libelluloidea</taxon>
        <taxon>Libellulidae</taxon>
        <taxon>Ladona</taxon>
    </lineage>
</organism>
<dbReference type="Proteomes" id="UP000792457">
    <property type="component" value="Unassembled WGS sequence"/>
</dbReference>
<reference evidence="3" key="1">
    <citation type="submission" date="2013-04" db="EMBL/GenBank/DDBJ databases">
        <authorList>
            <person name="Qu J."/>
            <person name="Murali S.C."/>
            <person name="Bandaranaike D."/>
            <person name="Bellair M."/>
            <person name="Blankenburg K."/>
            <person name="Chao H."/>
            <person name="Dinh H."/>
            <person name="Doddapaneni H."/>
            <person name="Downs B."/>
            <person name="Dugan-Rocha S."/>
            <person name="Elkadiri S."/>
            <person name="Gnanaolivu R.D."/>
            <person name="Hernandez B."/>
            <person name="Javaid M."/>
            <person name="Jayaseelan J.C."/>
            <person name="Lee S."/>
            <person name="Li M."/>
            <person name="Ming W."/>
            <person name="Munidasa M."/>
            <person name="Muniz J."/>
            <person name="Nguyen L."/>
            <person name="Ongeri F."/>
            <person name="Osuji N."/>
            <person name="Pu L.-L."/>
            <person name="Puazo M."/>
            <person name="Qu C."/>
            <person name="Quiroz J."/>
            <person name="Raj R."/>
            <person name="Weissenberger G."/>
            <person name="Xin Y."/>
            <person name="Zou X."/>
            <person name="Han Y."/>
            <person name="Richards S."/>
            <person name="Worley K."/>
            <person name="Muzny D."/>
            <person name="Gibbs R."/>
        </authorList>
    </citation>
    <scope>NUCLEOTIDE SEQUENCE</scope>
    <source>
        <strain evidence="3">Sampled in the wild</strain>
    </source>
</reference>
<comment type="similarity">
    <text evidence="1">Belongs to the band 7/mec-2 family.</text>
</comment>
<accession>A0A8K0K873</accession>